<dbReference type="EMBL" id="NSKE01000003">
    <property type="protein sequence ID" value="PAU94765.1"/>
    <property type="molecule type" value="Genomic_DNA"/>
</dbReference>
<organism evidence="2 3">
    <name type="scientific">Fodinibius salipaludis</name>
    <dbReference type="NCBI Taxonomy" id="2032627"/>
    <lineage>
        <taxon>Bacteria</taxon>
        <taxon>Pseudomonadati</taxon>
        <taxon>Balneolota</taxon>
        <taxon>Balneolia</taxon>
        <taxon>Balneolales</taxon>
        <taxon>Balneolaceae</taxon>
        <taxon>Fodinibius</taxon>
    </lineage>
</organism>
<feature type="chain" id="PRO_5012539210" evidence="1">
    <location>
        <begin position="21"/>
        <end position="264"/>
    </location>
</feature>
<keyword evidence="3" id="KW-1185">Reference proteome</keyword>
<dbReference type="RefSeq" id="WP_095605631.1">
    <property type="nucleotide sequence ID" value="NZ_NSKE01000003.1"/>
</dbReference>
<dbReference type="Proteomes" id="UP000218831">
    <property type="component" value="Unassembled WGS sequence"/>
</dbReference>
<dbReference type="OrthoDB" id="1523802at2"/>
<name>A0A2A2GD37_9BACT</name>
<keyword evidence="1" id="KW-0732">Signal</keyword>
<proteinExistence type="predicted"/>
<feature type="signal peptide" evidence="1">
    <location>
        <begin position="1"/>
        <end position="20"/>
    </location>
</feature>
<evidence type="ECO:0000256" key="1">
    <source>
        <dbReference type="SAM" id="SignalP"/>
    </source>
</evidence>
<sequence length="264" mass="30180">MKKLLLPFALCFVFFATSFAQTGDDLYKKIDYLQVNQTEFDRFLKVADKDLVSGFRSLLENDDIQAWYLYKVKYPGGQESSYNFVSITTASSIDKLGDHFSASNAPGFVPSAIAKGGAEQLTKLATLVKSEIWRVEDSAFADTGSTPSRYISMDYMEVAQGKDPDYLMLEDEIAKPIHLERIERDRMAGWEVYSLVLPSGMNYGYNFATGNHFKELEHFEFGFNEEIIRQTMGKNSNVPELFETIYNTRDLIKVELWELVDHLQ</sequence>
<dbReference type="AlphaFoldDB" id="A0A2A2GD37"/>
<gene>
    <name evidence="2" type="ORF">CK503_04635</name>
</gene>
<protein>
    <submittedName>
        <fullName evidence="2">Uncharacterized protein</fullName>
    </submittedName>
</protein>
<evidence type="ECO:0000313" key="3">
    <source>
        <dbReference type="Proteomes" id="UP000218831"/>
    </source>
</evidence>
<accession>A0A2A2GD37</accession>
<reference evidence="2 3" key="1">
    <citation type="submission" date="2017-08" db="EMBL/GenBank/DDBJ databases">
        <title>Aliifodinibius alkalisoli sp. nov., isolated from saline alkaline soil.</title>
        <authorList>
            <person name="Liu D."/>
            <person name="Zhang G."/>
        </authorList>
    </citation>
    <scope>NUCLEOTIDE SEQUENCE [LARGE SCALE GENOMIC DNA]</scope>
    <source>
        <strain evidence="2 3">WN023</strain>
    </source>
</reference>
<comment type="caution">
    <text evidence="2">The sequence shown here is derived from an EMBL/GenBank/DDBJ whole genome shotgun (WGS) entry which is preliminary data.</text>
</comment>
<evidence type="ECO:0000313" key="2">
    <source>
        <dbReference type="EMBL" id="PAU94765.1"/>
    </source>
</evidence>